<keyword evidence="5" id="KW-1185">Reference proteome</keyword>
<accession>A0A8J3IFQ1</accession>
<keyword evidence="1" id="KW-0547">Nucleotide-binding</keyword>
<keyword evidence="2" id="KW-0067">ATP-binding</keyword>
<evidence type="ECO:0000256" key="1">
    <source>
        <dbReference type="ARBA" id="ARBA00022741"/>
    </source>
</evidence>
<dbReference type="Gene3D" id="3.40.50.300">
    <property type="entry name" value="P-loop containing nucleotide triphosphate hydrolases"/>
    <property type="match status" value="1"/>
</dbReference>
<evidence type="ECO:0000259" key="3">
    <source>
        <dbReference type="SMART" id="SM01043"/>
    </source>
</evidence>
<name>A0A8J3IFQ1_9CHLR</name>
<dbReference type="Pfam" id="PF13191">
    <property type="entry name" value="AAA_16"/>
    <property type="match status" value="1"/>
</dbReference>
<feature type="domain" description="Bacterial transcriptional activator" evidence="3">
    <location>
        <begin position="56"/>
        <end position="210"/>
    </location>
</feature>
<dbReference type="InterPro" id="IPR005158">
    <property type="entry name" value="BTAD"/>
</dbReference>
<dbReference type="SMART" id="SM01043">
    <property type="entry name" value="BTAD"/>
    <property type="match status" value="1"/>
</dbReference>
<evidence type="ECO:0000256" key="2">
    <source>
        <dbReference type="ARBA" id="ARBA00022840"/>
    </source>
</evidence>
<gene>
    <name evidence="4" type="ORF">KSF_027960</name>
</gene>
<dbReference type="Pfam" id="PF03704">
    <property type="entry name" value="BTAD"/>
    <property type="match status" value="1"/>
</dbReference>
<evidence type="ECO:0000313" key="5">
    <source>
        <dbReference type="Proteomes" id="UP000597444"/>
    </source>
</evidence>
<dbReference type="Proteomes" id="UP000597444">
    <property type="component" value="Unassembled WGS sequence"/>
</dbReference>
<reference evidence="4" key="1">
    <citation type="submission" date="2020-10" db="EMBL/GenBank/DDBJ databases">
        <title>Taxonomic study of unclassified bacteria belonging to the class Ktedonobacteria.</title>
        <authorList>
            <person name="Yabe S."/>
            <person name="Wang C.M."/>
            <person name="Zheng Y."/>
            <person name="Sakai Y."/>
            <person name="Cavaletti L."/>
            <person name="Monciardini P."/>
            <person name="Donadio S."/>
        </authorList>
    </citation>
    <scope>NUCLEOTIDE SEQUENCE</scope>
    <source>
        <strain evidence="4">ID150040</strain>
    </source>
</reference>
<dbReference type="SUPFAM" id="SSF52540">
    <property type="entry name" value="P-loop containing nucleoside triphosphate hydrolases"/>
    <property type="match status" value="1"/>
</dbReference>
<proteinExistence type="predicted"/>
<organism evidence="4 5">
    <name type="scientific">Reticulibacter mediterranei</name>
    <dbReference type="NCBI Taxonomy" id="2778369"/>
    <lineage>
        <taxon>Bacteria</taxon>
        <taxon>Bacillati</taxon>
        <taxon>Chloroflexota</taxon>
        <taxon>Ktedonobacteria</taxon>
        <taxon>Ktedonobacterales</taxon>
        <taxon>Reticulibacteraceae</taxon>
        <taxon>Reticulibacter</taxon>
    </lineage>
</organism>
<evidence type="ECO:0000313" key="4">
    <source>
        <dbReference type="EMBL" id="GHO92748.1"/>
    </source>
</evidence>
<dbReference type="PANTHER" id="PTHR16305:SF28">
    <property type="entry name" value="GUANYLATE CYCLASE DOMAIN-CONTAINING PROTEIN"/>
    <property type="match status" value="1"/>
</dbReference>
<dbReference type="Gene3D" id="1.25.40.10">
    <property type="entry name" value="Tetratricopeptide repeat domain"/>
    <property type="match status" value="4"/>
</dbReference>
<comment type="caution">
    <text evidence="4">The sequence shown here is derived from an EMBL/GenBank/DDBJ whole genome shotgun (WGS) entry which is preliminary data.</text>
</comment>
<dbReference type="AlphaFoldDB" id="A0A8J3IFQ1"/>
<protein>
    <submittedName>
        <fullName evidence="4">Transcriptional activator</fullName>
    </submittedName>
</protein>
<dbReference type="EMBL" id="BNJK01000001">
    <property type="protein sequence ID" value="GHO92748.1"/>
    <property type="molecule type" value="Genomic_DNA"/>
</dbReference>
<dbReference type="RefSeq" id="WP_220203568.1">
    <property type="nucleotide sequence ID" value="NZ_BNJK01000001.1"/>
</dbReference>
<dbReference type="InterPro" id="IPR041664">
    <property type="entry name" value="AAA_16"/>
</dbReference>
<dbReference type="InterPro" id="IPR011990">
    <property type="entry name" value="TPR-like_helical_dom_sf"/>
</dbReference>
<sequence length="1220" mass="135891">MLWPDSAAHEARSALRNVLTLLRHLLDEPACTPASHSHLLVEHDLLGLNPQAPLELDLDKVQLAFKQAQMSSAIPSETEYDALVAQLQNAISLVRGPFLDGFWLREETCFDEWHQQQQEKWQVRLLTLCERLSAWQEATGEMEQARLTLTRWLSLDSLSEEASRRLMRVYVTQGDASSALQVYVTLQNRLAEALHMNPDAKTEALAEGIRATQASGGHVAIHSSTSTVFQPPGELVVPLVGRAAAFRDLVEHYQLAQAGQPQAVLLLGEAGIGKTRLANEFVAWARAQGADILSGHAFELGGRLPYQPLVEALRPRLEAENAPEDLLEDLWLAELARILPELQVRYPDLSIPTHDEFSDKLRLFEAVVRLLAALARRAPLVLLLEDLHWADSASLNLVRYLGHAWREHGSRVLLLCTVRSEGVELTPELAAQLSDLDRDLPLTQVSLPLLSQTETLQLLEALVAEGDHDLEQSFGAFASSTWERPLAVLSDFLFARTDGQPLYVLETLKLLRDRQWLIPQLTTDGVSRLFPTRELVAALARWRCERELVPPSVRALIQTRLAKLPSPARSLVQVSAVLGHSTSAYSLWQLADLELQTGVEALEEAVRSGILREEPAESGRPASYRITHELMRDVVYTELGAARRAVLHRRALTMLESEGVRVAELAYHALAAGEASLAYHYSVQAGDEARAVFAVEEAIGHYEQARVLLKTHQSLQSELSPSQIEPLYVCLERAYAFQNAWTSAQQVSEELLAYAQEHKLSALVSMTLNRLAVLAVQQTRDRSEVQALLEQAWQQAQSRHDQRTQAETAWNWAQISGILWANPKQALPHSKQAVALAREIADQELQARSLSLLGVIRLLGGEFEEAIPLLEKAYVLYAALDHEPLAVRKLSLPYFALGPPLTQPLTNRASEALCCMGLGMARLHTGQMQESMASSCRALALSRESKNPWAQVYSMSRLAYVLLETGEYETVLGLMQHAVALARLLPLTDFFPSFLTALGSVYQSLQQWEEARAALQEAVGTAERGGREPWRVLALSRLCLHYALTGEWETASRHALQAISLRKRANVSLIVWDFSSHAETEALLHTGEERQVREEVQRLGECLGSSQRFRLPYLRSLAALAEWHGHDLQASGYLREAEQLAANLGLPAERWQILARLARVYQARGDQKQARLAIGEAAKIIEGLAEGIKDETLRARYLAGFQIYPVLQQSQLNACLLPPR</sequence>
<dbReference type="InterPro" id="IPR019734">
    <property type="entry name" value="TPR_rpt"/>
</dbReference>
<dbReference type="PANTHER" id="PTHR16305">
    <property type="entry name" value="TESTICULAR SOLUBLE ADENYLYL CYCLASE"/>
    <property type="match status" value="1"/>
</dbReference>
<dbReference type="SMART" id="SM00028">
    <property type="entry name" value="TPR"/>
    <property type="match status" value="5"/>
</dbReference>
<dbReference type="GO" id="GO:0004016">
    <property type="term" value="F:adenylate cyclase activity"/>
    <property type="evidence" value="ECO:0007669"/>
    <property type="project" value="TreeGrafter"/>
</dbReference>
<dbReference type="GO" id="GO:0005737">
    <property type="term" value="C:cytoplasm"/>
    <property type="evidence" value="ECO:0007669"/>
    <property type="project" value="TreeGrafter"/>
</dbReference>
<dbReference type="SUPFAM" id="SSF48452">
    <property type="entry name" value="TPR-like"/>
    <property type="match status" value="3"/>
</dbReference>
<dbReference type="GO" id="GO:0005524">
    <property type="term" value="F:ATP binding"/>
    <property type="evidence" value="ECO:0007669"/>
    <property type="project" value="UniProtKB-KW"/>
</dbReference>
<dbReference type="InterPro" id="IPR027417">
    <property type="entry name" value="P-loop_NTPase"/>
</dbReference>